<proteinExistence type="predicted"/>
<evidence type="ECO:0000313" key="1">
    <source>
        <dbReference type="EMBL" id="KMP06971.1"/>
    </source>
</evidence>
<sequence length="107" mass="11132">MTNPSMHPQFRSNTDLSVVTTTVGPASLEVDDLLVAEAVEDVHLALDEFTSISGGDIGVEERVDVGAENVDDTAKLGSIGLPDVEGLGGGDWAVVASLLEGEIARNR</sequence>
<evidence type="ECO:0000313" key="2">
    <source>
        <dbReference type="Proteomes" id="UP000054565"/>
    </source>
</evidence>
<organism evidence="1 2">
    <name type="scientific">Coccidioides immitis RMSCC 2394</name>
    <dbReference type="NCBI Taxonomy" id="404692"/>
    <lineage>
        <taxon>Eukaryota</taxon>
        <taxon>Fungi</taxon>
        <taxon>Dikarya</taxon>
        <taxon>Ascomycota</taxon>
        <taxon>Pezizomycotina</taxon>
        <taxon>Eurotiomycetes</taxon>
        <taxon>Eurotiomycetidae</taxon>
        <taxon>Onygenales</taxon>
        <taxon>Onygenaceae</taxon>
        <taxon>Coccidioides</taxon>
    </lineage>
</organism>
<gene>
    <name evidence="1" type="ORF">CIRG_06652</name>
</gene>
<name>A0A0J6YE72_COCIT</name>
<dbReference type="AlphaFoldDB" id="A0A0J6YE72"/>
<dbReference type="EMBL" id="DS028096">
    <property type="protein sequence ID" value="KMP06971.1"/>
    <property type="molecule type" value="Genomic_DNA"/>
</dbReference>
<accession>A0A0J6YE72</accession>
<reference evidence="2" key="1">
    <citation type="journal article" date="2010" name="Genome Res.">
        <title>Population genomic sequencing of Coccidioides fungi reveals recent hybridization and transposon control.</title>
        <authorList>
            <person name="Neafsey D.E."/>
            <person name="Barker B.M."/>
            <person name="Sharpton T.J."/>
            <person name="Stajich J.E."/>
            <person name="Park D.J."/>
            <person name="Whiston E."/>
            <person name="Hung C.-Y."/>
            <person name="McMahan C."/>
            <person name="White J."/>
            <person name="Sykes S."/>
            <person name="Heiman D."/>
            <person name="Young S."/>
            <person name="Zeng Q."/>
            <person name="Abouelleil A."/>
            <person name="Aftuck L."/>
            <person name="Bessette D."/>
            <person name="Brown A."/>
            <person name="FitzGerald M."/>
            <person name="Lui A."/>
            <person name="Macdonald J.P."/>
            <person name="Priest M."/>
            <person name="Orbach M.J."/>
            <person name="Galgiani J.N."/>
            <person name="Kirkland T.N."/>
            <person name="Cole G.T."/>
            <person name="Birren B.W."/>
            <person name="Henn M.R."/>
            <person name="Taylor J.W."/>
            <person name="Rounsley S.D."/>
        </authorList>
    </citation>
    <scope>NUCLEOTIDE SEQUENCE [LARGE SCALE GENOMIC DNA]</scope>
    <source>
        <strain evidence="2">RMSCC 2394</strain>
    </source>
</reference>
<dbReference type="Proteomes" id="UP000054565">
    <property type="component" value="Unassembled WGS sequence"/>
</dbReference>
<protein>
    <submittedName>
        <fullName evidence="1">Uncharacterized protein</fullName>
    </submittedName>
</protein>